<organism evidence="1">
    <name type="scientific">marine sediment metagenome</name>
    <dbReference type="NCBI Taxonomy" id="412755"/>
    <lineage>
        <taxon>unclassified sequences</taxon>
        <taxon>metagenomes</taxon>
        <taxon>ecological metagenomes</taxon>
    </lineage>
</organism>
<comment type="caution">
    <text evidence="1">The sequence shown here is derived from an EMBL/GenBank/DDBJ whole genome shotgun (WGS) entry which is preliminary data.</text>
</comment>
<dbReference type="EMBL" id="LAZR01014684">
    <property type="protein sequence ID" value="KKM16396.1"/>
    <property type="molecule type" value="Genomic_DNA"/>
</dbReference>
<gene>
    <name evidence="1" type="ORF">LCGC14_1686250</name>
</gene>
<proteinExistence type="predicted"/>
<protein>
    <submittedName>
        <fullName evidence="1">Uncharacterized protein</fullName>
    </submittedName>
</protein>
<evidence type="ECO:0000313" key="1">
    <source>
        <dbReference type="EMBL" id="KKM16396.1"/>
    </source>
</evidence>
<sequence length="96" mass="10510">MATADLKAKVDVQVTGYDGAGFWQRFVRGLFMEPKDGGGWHGSTGRVAFWTFLAMCAAYQGVVGEVPSWCETGLWSAFAYCTTTKLKDAIIAFKKT</sequence>
<dbReference type="AlphaFoldDB" id="A0A0F9HM66"/>
<name>A0A0F9HM66_9ZZZZ</name>
<reference evidence="1" key="1">
    <citation type="journal article" date="2015" name="Nature">
        <title>Complex archaea that bridge the gap between prokaryotes and eukaryotes.</title>
        <authorList>
            <person name="Spang A."/>
            <person name="Saw J.H."/>
            <person name="Jorgensen S.L."/>
            <person name="Zaremba-Niedzwiedzka K."/>
            <person name="Martijn J."/>
            <person name="Lind A.E."/>
            <person name="van Eijk R."/>
            <person name="Schleper C."/>
            <person name="Guy L."/>
            <person name="Ettema T.J."/>
        </authorList>
    </citation>
    <scope>NUCLEOTIDE SEQUENCE</scope>
</reference>
<accession>A0A0F9HM66</accession>